<dbReference type="AlphaFoldDB" id="A0A2T7PFB6"/>
<evidence type="ECO:0000256" key="1">
    <source>
        <dbReference type="SAM" id="Phobius"/>
    </source>
</evidence>
<proteinExistence type="predicted"/>
<keyword evidence="3" id="KW-1185">Reference proteome</keyword>
<dbReference type="Proteomes" id="UP000245119">
    <property type="component" value="Linkage Group LG4"/>
</dbReference>
<gene>
    <name evidence="2" type="ORF">C0Q70_07544</name>
</gene>
<feature type="transmembrane region" description="Helical" evidence="1">
    <location>
        <begin position="73"/>
        <end position="93"/>
    </location>
</feature>
<keyword evidence="1" id="KW-0472">Membrane</keyword>
<keyword evidence="1" id="KW-0812">Transmembrane</keyword>
<accession>A0A2T7PFB6</accession>
<evidence type="ECO:0000313" key="3">
    <source>
        <dbReference type="Proteomes" id="UP000245119"/>
    </source>
</evidence>
<dbReference type="EMBL" id="PZQS01000004">
    <property type="protein sequence ID" value="PVD32116.1"/>
    <property type="molecule type" value="Genomic_DNA"/>
</dbReference>
<organism evidence="2 3">
    <name type="scientific">Pomacea canaliculata</name>
    <name type="common">Golden apple snail</name>
    <dbReference type="NCBI Taxonomy" id="400727"/>
    <lineage>
        <taxon>Eukaryota</taxon>
        <taxon>Metazoa</taxon>
        <taxon>Spiralia</taxon>
        <taxon>Lophotrochozoa</taxon>
        <taxon>Mollusca</taxon>
        <taxon>Gastropoda</taxon>
        <taxon>Caenogastropoda</taxon>
        <taxon>Architaenioglossa</taxon>
        <taxon>Ampullarioidea</taxon>
        <taxon>Ampullariidae</taxon>
        <taxon>Pomacea</taxon>
    </lineage>
</organism>
<sequence>MDGCAARPVSFLAPRRAFQSTSLGHTLALSHDLIIARERHLRLNNRFDRDEGGIAGGANAAHAAGCKLLQTAWWRWISGMLLLLLALLLQAAVKRCSDDELKGRQGLRC</sequence>
<keyword evidence="1" id="KW-1133">Transmembrane helix</keyword>
<reference evidence="2 3" key="1">
    <citation type="submission" date="2018-04" db="EMBL/GenBank/DDBJ databases">
        <title>The genome of golden apple snail Pomacea canaliculata provides insight into stress tolerance and invasive adaptation.</title>
        <authorList>
            <person name="Liu C."/>
            <person name="Liu B."/>
            <person name="Ren Y."/>
            <person name="Zhang Y."/>
            <person name="Wang H."/>
            <person name="Li S."/>
            <person name="Jiang F."/>
            <person name="Yin L."/>
            <person name="Zhang G."/>
            <person name="Qian W."/>
            <person name="Fan W."/>
        </authorList>
    </citation>
    <scope>NUCLEOTIDE SEQUENCE [LARGE SCALE GENOMIC DNA]</scope>
    <source>
        <strain evidence="2">SZHN2017</strain>
        <tissue evidence="2">Muscle</tissue>
    </source>
</reference>
<protein>
    <submittedName>
        <fullName evidence="2">Uncharacterized protein</fullName>
    </submittedName>
</protein>
<name>A0A2T7PFB6_POMCA</name>
<evidence type="ECO:0000313" key="2">
    <source>
        <dbReference type="EMBL" id="PVD32116.1"/>
    </source>
</evidence>
<comment type="caution">
    <text evidence="2">The sequence shown here is derived from an EMBL/GenBank/DDBJ whole genome shotgun (WGS) entry which is preliminary data.</text>
</comment>